<keyword evidence="3" id="KW-1185">Reference proteome</keyword>
<evidence type="ECO:0008006" key="4">
    <source>
        <dbReference type="Google" id="ProtNLM"/>
    </source>
</evidence>
<dbReference type="AlphaFoldDB" id="A0AAW0A809"/>
<feature type="compositionally biased region" description="Polar residues" evidence="1">
    <location>
        <begin position="520"/>
        <end position="537"/>
    </location>
</feature>
<evidence type="ECO:0000313" key="3">
    <source>
        <dbReference type="Proteomes" id="UP001362999"/>
    </source>
</evidence>
<comment type="caution">
    <text evidence="2">The sequence shown here is derived from an EMBL/GenBank/DDBJ whole genome shotgun (WGS) entry which is preliminary data.</text>
</comment>
<name>A0AAW0A809_9AGAR</name>
<accession>A0AAW0A809</accession>
<dbReference type="Proteomes" id="UP001362999">
    <property type="component" value="Unassembled WGS sequence"/>
</dbReference>
<organism evidence="2 3">
    <name type="scientific">Favolaschia claudopus</name>
    <dbReference type="NCBI Taxonomy" id="2862362"/>
    <lineage>
        <taxon>Eukaryota</taxon>
        <taxon>Fungi</taxon>
        <taxon>Dikarya</taxon>
        <taxon>Basidiomycota</taxon>
        <taxon>Agaricomycotina</taxon>
        <taxon>Agaricomycetes</taxon>
        <taxon>Agaricomycetidae</taxon>
        <taxon>Agaricales</taxon>
        <taxon>Marasmiineae</taxon>
        <taxon>Mycenaceae</taxon>
        <taxon>Favolaschia</taxon>
    </lineage>
</organism>
<reference evidence="2 3" key="1">
    <citation type="journal article" date="2024" name="J Genomics">
        <title>Draft genome sequencing and assembly of Favolaschia claudopus CIRM-BRFM 2984 isolated from oak limbs.</title>
        <authorList>
            <person name="Navarro D."/>
            <person name="Drula E."/>
            <person name="Chaduli D."/>
            <person name="Cazenave R."/>
            <person name="Ahrendt S."/>
            <person name="Wang J."/>
            <person name="Lipzen A."/>
            <person name="Daum C."/>
            <person name="Barry K."/>
            <person name="Grigoriev I.V."/>
            <person name="Favel A."/>
            <person name="Rosso M.N."/>
            <person name="Martin F."/>
        </authorList>
    </citation>
    <scope>NUCLEOTIDE SEQUENCE [LARGE SCALE GENOMIC DNA]</scope>
    <source>
        <strain evidence="2 3">CIRM-BRFM 2984</strain>
    </source>
</reference>
<feature type="compositionally biased region" description="Low complexity" evidence="1">
    <location>
        <begin position="538"/>
        <end position="557"/>
    </location>
</feature>
<evidence type="ECO:0000313" key="2">
    <source>
        <dbReference type="EMBL" id="KAK7001993.1"/>
    </source>
</evidence>
<gene>
    <name evidence="2" type="ORF">R3P38DRAFT_3326628</name>
</gene>
<feature type="region of interest" description="Disordered" evidence="1">
    <location>
        <begin position="573"/>
        <end position="595"/>
    </location>
</feature>
<feature type="region of interest" description="Disordered" evidence="1">
    <location>
        <begin position="520"/>
        <end position="557"/>
    </location>
</feature>
<feature type="compositionally biased region" description="Polar residues" evidence="1">
    <location>
        <begin position="585"/>
        <end position="595"/>
    </location>
</feature>
<protein>
    <recommendedName>
        <fullName evidence="4">Transposase</fullName>
    </recommendedName>
</protein>
<dbReference type="EMBL" id="JAWWNJ010000080">
    <property type="protein sequence ID" value="KAK7001993.1"/>
    <property type="molecule type" value="Genomic_DNA"/>
</dbReference>
<proteinExistence type="predicted"/>
<evidence type="ECO:0000256" key="1">
    <source>
        <dbReference type="SAM" id="MobiDB-lite"/>
    </source>
</evidence>
<sequence>MNPSDAVAPSQSCPEPESSIASILSALRISDDVKTVIKQQADSVGLDCRRFGLDQVQQDQALELIISLNMLIPSELERDARSKLVIISADHNSVNWYDPVKKKSDQSNPIKFERWRRVYQCLSGSDNTVGHHAGKRRDMAWKDVGCPFWVKLTTTHHGKKADSMILTIDEVLGELTHSAECQHLTEMEINPRIPLHPEFREYAISLLEIRVPLTQLKQLCRAWAEEKWGASPGDNHFRHILSSHETTSLYRTISPWKYGHRKQVLMDLTFGICSGRVLLTILMAIDEQNHGPEAKAVHADYNTALLQKLLGEWKRGMGRNEAGEEFEIAVGNTDNDTRERTTLQEIWAAILLLLCMFHVWQAWRNGLIKHLRGIPKGEDREEVRQRLDIDIYEDAVEQYNTEVPRRNALDSSKGAAGLSFLSYLHSYLKVRDFWLAWSVAGAKEAAARLGVPLSDIARTNNHLESFNGRIKGKFFAPHMRGGRLPRLDYWVLPNFFAEWAERRALANYYSDMRRLPPSISASTPMQFNSRQTNANSATVNPPSHTTSSPPSLPKPATVSEAHANALAWMKRVSPASPKSQEIEPVSTSDTGSSTEAMLQQLDADAEEEYSGEDAEIEIVVEMDVEELEISCEQPSVRSDCSVSLPDSSASMEVEYHSETMSLSDCPSDTSTSSTSSSFSLADLALDSSDILLDLEDLGAVRTDAVDSESESEFEFSLEQVKQEHDRANAQRIATTLMQLQRQEDEVTATIKKLRALGLSQKTLQYHISGSFRRFMRFEFLGAFSSLRLRP</sequence>